<gene>
    <name evidence="1" type="ORF">R70211_00886</name>
</gene>
<accession>A0A9N8QUI1</accession>
<dbReference type="Proteomes" id="UP000675121">
    <property type="component" value="Unassembled WGS sequence"/>
</dbReference>
<proteinExistence type="predicted"/>
<dbReference type="RefSeq" id="WP_201084927.1">
    <property type="nucleotide sequence ID" value="NZ_CAJNAS010000002.1"/>
</dbReference>
<name>A0A9N8QUI1_9BURK</name>
<evidence type="ECO:0000313" key="1">
    <source>
        <dbReference type="EMBL" id="CAE6867053.1"/>
    </source>
</evidence>
<sequence>MKFFQHVLFYFMALSYGIVPVESIADEKVSVEGVSGPEISIKKSGSERRCTIDQKPINLKLSSDGQSAIVSGTSFIPVNDLMQCDPAKIVYATLAAPHVGFLSDVNLRAGLYASLVPVAVNPMSFLAVVAKIGSNKNIVNLPGFYRVGVRAPKILSEASSNIFPVISLDGHYISLDLYGCDFDGYMDAFDIELNKKTRIDRALCDKLFNFR</sequence>
<organism evidence="1 2">
    <name type="scientific">Paraburkholderia domus</name>
    <dbReference type="NCBI Taxonomy" id="2793075"/>
    <lineage>
        <taxon>Bacteria</taxon>
        <taxon>Pseudomonadati</taxon>
        <taxon>Pseudomonadota</taxon>
        <taxon>Betaproteobacteria</taxon>
        <taxon>Burkholderiales</taxon>
        <taxon>Burkholderiaceae</taxon>
        <taxon>Paraburkholderia</taxon>
    </lineage>
</organism>
<protein>
    <submittedName>
        <fullName evidence="1">Uncharacterized protein</fullName>
    </submittedName>
</protein>
<dbReference type="AlphaFoldDB" id="A0A9N8QUI1"/>
<keyword evidence="2" id="KW-1185">Reference proteome</keyword>
<reference evidence="1" key="1">
    <citation type="submission" date="2021-02" db="EMBL/GenBank/DDBJ databases">
        <authorList>
            <person name="Vanwijnsberghe S."/>
        </authorList>
    </citation>
    <scope>NUCLEOTIDE SEQUENCE</scope>
    <source>
        <strain evidence="1">R-70211</strain>
    </source>
</reference>
<dbReference type="EMBL" id="CAJNAS010000002">
    <property type="protein sequence ID" value="CAE6867053.1"/>
    <property type="molecule type" value="Genomic_DNA"/>
</dbReference>
<comment type="caution">
    <text evidence="1">The sequence shown here is derived from an EMBL/GenBank/DDBJ whole genome shotgun (WGS) entry which is preliminary data.</text>
</comment>
<evidence type="ECO:0000313" key="2">
    <source>
        <dbReference type="Proteomes" id="UP000675121"/>
    </source>
</evidence>